<accession>A0A2D2LY61</accession>
<dbReference type="AlphaFoldDB" id="A0A2D2LY61"/>
<dbReference type="RefSeq" id="WP_100271271.1">
    <property type="nucleotide sequence ID" value="NZ_CP024446.1"/>
</dbReference>
<evidence type="ECO:0000313" key="2">
    <source>
        <dbReference type="Proteomes" id="UP000229340"/>
    </source>
</evidence>
<gene>
    <name evidence="1" type="ORF">NP7_11395</name>
</gene>
<dbReference type="Proteomes" id="UP000229340">
    <property type="component" value="Plasmid pNP7-3"/>
</dbReference>
<geneLocation type="plasmid" evidence="2">
    <name>pnp7-3</name>
</geneLocation>
<protein>
    <submittedName>
        <fullName evidence="1">Uncharacterized protein</fullName>
    </submittedName>
</protein>
<keyword evidence="1" id="KW-0614">Plasmid</keyword>
<dbReference type="EMBL" id="CP024446">
    <property type="protein sequence ID" value="ATR79957.1"/>
    <property type="molecule type" value="Genomic_DNA"/>
</dbReference>
<name>A0A2D2LY61_FAUOS</name>
<reference evidence="2" key="1">
    <citation type="submission" date="2017-10" db="EMBL/GenBank/DDBJ databases">
        <title>Complete genome sequence of Moraxella osloensis NP7 isolated from human skin.</title>
        <authorList>
            <person name="Lee K."/>
            <person name="Lim J.Y."/>
            <person name="Hwang I."/>
        </authorList>
    </citation>
    <scope>NUCLEOTIDE SEQUENCE [LARGE SCALE GENOMIC DNA]</scope>
    <source>
        <strain evidence="2">NP7</strain>
        <plasmid evidence="2">pnp7-3</plasmid>
    </source>
</reference>
<proteinExistence type="predicted"/>
<sequence>MNSAQKKTNTALDNNTQDMVVKLTPFSEARLLESLVTKQHFVLIAARNVDELSDDDGNLIASQIRSYTPERIAQIFDKIGGVQTPFYTTPLITDVIPVYTFEQILSKAVWSCMFTFDEVEFDGIIEQIGQIAKLINVHSAADAQAFITTMQNAGFKTKCSFALDIGTTYSGKNPESKCFKWRVDILPSGQAVFVVALFDKLENENLYEVQLSVSFEKLINVVLGCR</sequence>
<evidence type="ECO:0000313" key="1">
    <source>
        <dbReference type="EMBL" id="ATR79957.1"/>
    </source>
</evidence>
<organism evidence="1 2">
    <name type="scientific">Faucicola osloensis</name>
    <name type="common">Moraxella osloensis</name>
    <dbReference type="NCBI Taxonomy" id="34062"/>
    <lineage>
        <taxon>Bacteria</taxon>
        <taxon>Pseudomonadati</taxon>
        <taxon>Pseudomonadota</taxon>
        <taxon>Gammaproteobacteria</taxon>
        <taxon>Moraxellales</taxon>
        <taxon>Moraxellaceae</taxon>
        <taxon>Faucicola</taxon>
    </lineage>
</organism>